<dbReference type="Gene3D" id="2.40.160.50">
    <property type="entry name" value="membrane protein fhac: a member of the omp85/tpsb transporter family"/>
    <property type="match status" value="1"/>
</dbReference>
<keyword evidence="5" id="KW-0732">Signal</keyword>
<dbReference type="InterPro" id="IPR005565">
    <property type="entry name" value="Hemolysn_activator_HlyB_C"/>
</dbReference>
<dbReference type="PANTHER" id="PTHR34597">
    <property type="entry name" value="SLR1661 PROTEIN"/>
    <property type="match status" value="1"/>
</dbReference>
<proteinExistence type="predicted"/>
<feature type="signal peptide" evidence="5">
    <location>
        <begin position="1"/>
        <end position="17"/>
    </location>
</feature>
<gene>
    <name evidence="9" type="ORF">HX828_04820</name>
</gene>
<feature type="compositionally biased region" description="Pro residues" evidence="4">
    <location>
        <begin position="53"/>
        <end position="63"/>
    </location>
</feature>
<dbReference type="PIRSF" id="PIRSF029745">
    <property type="entry name" value="FhaC"/>
    <property type="match status" value="1"/>
</dbReference>
<protein>
    <submittedName>
        <fullName evidence="9">ShlB/FhaC/HecB family hemolysin secretion/activation protein</fullName>
    </submittedName>
</protein>
<dbReference type="Pfam" id="PF08479">
    <property type="entry name" value="POTRA_2"/>
    <property type="match status" value="1"/>
</dbReference>
<sequence>MLAALAIVLIAPAPALAADPRAQELERRTREQLELEQRLRLLERSGPSSPKAAPAPPASPPDEPCWQVRGLRLAGNTLISQGQINTRLQPLMSDCMGVTRLNQLLAALTALYVDAGYIASRPYLAQRPQDGQSLEIRIEEGFVESIELAAPELAISLRGAFPGMLGKPLQLRELEQGLDQLNRLRSLDLTADVAPGSLPGGSRLLIRPRTSAAPIGAVVSYNNRGTDYIGPNNGALTLTYDSPSGLNDFIALAASTTLDQTSAYSRSQSLYYNIPYGFWTLALSASHSQYRYPVQLPSQAVRANGQTSQYSLSLNRLLWRDQGTLLNGMLRLSSKRSQSYFAEQYLAIQSPSLTVAEASLNLVKITDGLWNTSVSYAQGLDWLGADRDEQRLSPALPRAQFRKYRADISYWRQGRDAQWNWNSQLALQYSPDPLPSLEQMLLTDDYAVRGFRQDLVQAANGAVWRNTLSLPRHLGAQWTLSPRLGLDMGWSRLVAGAESQRLAGANVGVGLSSRDWQLDLDYQRRLFGPTPSSREPGFWRLELSLRM</sequence>
<dbReference type="Gene3D" id="3.10.20.310">
    <property type="entry name" value="membrane protein fhac"/>
    <property type="match status" value="1"/>
</dbReference>
<feature type="chain" id="PRO_5031190501" evidence="5">
    <location>
        <begin position="18"/>
        <end position="547"/>
    </location>
</feature>
<evidence type="ECO:0000256" key="5">
    <source>
        <dbReference type="SAM" id="SignalP"/>
    </source>
</evidence>
<evidence type="ECO:0000259" key="8">
    <source>
        <dbReference type="Pfam" id="PF17287"/>
    </source>
</evidence>
<keyword evidence="2" id="KW-0812">Transmembrane</keyword>
<evidence type="ECO:0000256" key="3">
    <source>
        <dbReference type="ARBA" id="ARBA00023237"/>
    </source>
</evidence>
<dbReference type="Pfam" id="PF17287">
    <property type="entry name" value="POTRA_3"/>
    <property type="match status" value="1"/>
</dbReference>
<evidence type="ECO:0000256" key="2">
    <source>
        <dbReference type="ARBA" id="ARBA00022692"/>
    </source>
</evidence>
<dbReference type="AlphaFoldDB" id="A0A7Y8F8X8"/>
<evidence type="ECO:0000259" key="7">
    <source>
        <dbReference type="Pfam" id="PF08479"/>
    </source>
</evidence>
<evidence type="ECO:0000313" key="9">
    <source>
        <dbReference type="EMBL" id="NWE74868.1"/>
    </source>
</evidence>
<evidence type="ECO:0000256" key="1">
    <source>
        <dbReference type="ARBA" id="ARBA00022452"/>
    </source>
</evidence>
<keyword evidence="3" id="KW-0998">Cell outer membrane</keyword>
<dbReference type="PANTHER" id="PTHR34597:SF3">
    <property type="entry name" value="OUTER MEMBRANE TRANSPORTER CDIB"/>
    <property type="match status" value="1"/>
</dbReference>
<feature type="domain" description="Polypeptide-transport-associated ShlB-type" evidence="7">
    <location>
        <begin position="67"/>
        <end position="141"/>
    </location>
</feature>
<feature type="region of interest" description="Disordered" evidence="4">
    <location>
        <begin position="42"/>
        <end position="63"/>
    </location>
</feature>
<dbReference type="GO" id="GO:0046819">
    <property type="term" value="P:protein secretion by the type V secretion system"/>
    <property type="evidence" value="ECO:0007669"/>
    <property type="project" value="TreeGrafter"/>
</dbReference>
<accession>A0A7Y8F8X8</accession>
<name>A0A7Y8F8X8_9PSED</name>
<evidence type="ECO:0000256" key="4">
    <source>
        <dbReference type="SAM" id="MobiDB-lite"/>
    </source>
</evidence>
<feature type="domain" description="Haemolysin activator HlyB C-terminal" evidence="6">
    <location>
        <begin position="200"/>
        <end position="509"/>
    </location>
</feature>
<organism evidence="9 10">
    <name type="scientific">Pseudomonas yamanorum</name>
    <dbReference type="NCBI Taxonomy" id="515393"/>
    <lineage>
        <taxon>Bacteria</taxon>
        <taxon>Pseudomonadati</taxon>
        <taxon>Pseudomonadota</taxon>
        <taxon>Gammaproteobacteria</taxon>
        <taxon>Pseudomonadales</taxon>
        <taxon>Pseudomonadaceae</taxon>
        <taxon>Pseudomonas</taxon>
    </lineage>
</organism>
<keyword evidence="1" id="KW-0472">Membrane</keyword>
<dbReference type="EMBL" id="JACARF010000005">
    <property type="protein sequence ID" value="NWE74868.1"/>
    <property type="molecule type" value="Genomic_DNA"/>
</dbReference>
<dbReference type="InterPro" id="IPR027282">
    <property type="entry name" value="TPS"/>
</dbReference>
<dbReference type="InterPro" id="IPR013686">
    <property type="entry name" value="Polypept-transport_assoc_ShlB"/>
</dbReference>
<dbReference type="Pfam" id="PF03865">
    <property type="entry name" value="ShlB"/>
    <property type="match status" value="1"/>
</dbReference>
<dbReference type="InterPro" id="IPR051544">
    <property type="entry name" value="TPS_OM_transporter"/>
</dbReference>
<keyword evidence="1" id="KW-1134">Transmembrane beta strand</keyword>
<dbReference type="GO" id="GO:0098046">
    <property type="term" value="C:type V protein secretion system complex"/>
    <property type="evidence" value="ECO:0007669"/>
    <property type="project" value="TreeGrafter"/>
</dbReference>
<dbReference type="GO" id="GO:0008320">
    <property type="term" value="F:protein transmembrane transporter activity"/>
    <property type="evidence" value="ECO:0007669"/>
    <property type="project" value="TreeGrafter"/>
</dbReference>
<dbReference type="Proteomes" id="UP000537188">
    <property type="component" value="Unassembled WGS sequence"/>
</dbReference>
<dbReference type="InterPro" id="IPR035251">
    <property type="entry name" value="ShlB_POTRA"/>
</dbReference>
<feature type="domain" description="ShlB POTRA" evidence="8">
    <location>
        <begin position="143"/>
        <end position="195"/>
    </location>
</feature>
<comment type="caution">
    <text evidence="9">The sequence shown here is derived from an EMBL/GenBank/DDBJ whole genome shotgun (WGS) entry which is preliminary data.</text>
</comment>
<reference evidence="9 10" key="1">
    <citation type="submission" date="2020-04" db="EMBL/GenBank/DDBJ databases">
        <title>Molecular characterization of pseudomonads from Agaricus bisporus reveal novel blotch 2 pathogens in Western Europe.</title>
        <authorList>
            <person name="Taparia T."/>
            <person name="Krijger M."/>
            <person name="Haynes E."/>
            <person name="Elpinstone J.G."/>
            <person name="Noble R."/>
            <person name="Van Der Wolf J."/>
        </authorList>
    </citation>
    <scope>NUCLEOTIDE SEQUENCE [LARGE SCALE GENOMIC DNA]</scope>
    <source>
        <strain evidence="9 10">IPO3781</strain>
    </source>
</reference>
<evidence type="ECO:0000259" key="6">
    <source>
        <dbReference type="Pfam" id="PF03865"/>
    </source>
</evidence>
<evidence type="ECO:0000313" key="10">
    <source>
        <dbReference type="Proteomes" id="UP000537188"/>
    </source>
</evidence>